<accession>A0A4Y1YIS7</accession>
<comment type="subcellular location">
    <subcellularLocation>
        <location evidence="1">Cell envelope</location>
    </subcellularLocation>
</comment>
<evidence type="ECO:0000256" key="5">
    <source>
        <dbReference type="SAM" id="Coils"/>
    </source>
</evidence>
<dbReference type="GO" id="GO:0019898">
    <property type="term" value="C:extrinsic component of membrane"/>
    <property type="evidence" value="ECO:0007669"/>
    <property type="project" value="InterPro"/>
</dbReference>
<dbReference type="EMBL" id="AP019755">
    <property type="protein sequence ID" value="BBL33894.1"/>
    <property type="molecule type" value="Genomic_DNA"/>
</dbReference>
<reference evidence="10 11" key="1">
    <citation type="submission" date="2019-06" db="EMBL/GenBank/DDBJ databases">
        <title>Nitrosomonas stercoris KYUHI-S whole genome shotgun sequence.</title>
        <authorList>
            <person name="Nakagawa T."/>
            <person name="Tsuchiya Y."/>
            <person name="Takahashi R."/>
        </authorList>
    </citation>
    <scope>NUCLEOTIDE SEQUENCE [LARGE SCALE GENOMIC DNA]</scope>
    <source>
        <strain evidence="10 11">KYUHI-S</strain>
    </source>
</reference>
<dbReference type="InterPro" id="IPR058625">
    <property type="entry name" value="MdtA-like_BSH"/>
</dbReference>
<dbReference type="GO" id="GO:0030313">
    <property type="term" value="C:cell envelope"/>
    <property type="evidence" value="ECO:0007669"/>
    <property type="project" value="UniProtKB-SubCell"/>
</dbReference>
<comment type="similarity">
    <text evidence="2">Belongs to the membrane fusion protein (MFP) (TC 8.A.1) family.</text>
</comment>
<feature type="domain" description="Multidrug resistance protein MdtA-like C-terminal permuted SH3" evidence="8">
    <location>
        <begin position="322"/>
        <end position="365"/>
    </location>
</feature>
<dbReference type="KEGG" id="nst:Nstercoris_00120"/>
<dbReference type="GO" id="GO:0015562">
    <property type="term" value="F:efflux transmembrane transporter activity"/>
    <property type="evidence" value="ECO:0007669"/>
    <property type="project" value="TreeGrafter"/>
</dbReference>
<keyword evidence="4 5" id="KW-0175">Coiled coil</keyword>
<dbReference type="PANTHER" id="PTHR30469">
    <property type="entry name" value="MULTIDRUG RESISTANCE PROTEIN MDTA"/>
    <property type="match status" value="1"/>
</dbReference>
<dbReference type="Pfam" id="PF25990">
    <property type="entry name" value="Beta-barrel_YknX"/>
    <property type="match status" value="1"/>
</dbReference>
<evidence type="ECO:0000259" key="9">
    <source>
        <dbReference type="Pfam" id="PF25990"/>
    </source>
</evidence>
<keyword evidence="11" id="KW-1185">Reference proteome</keyword>
<dbReference type="GO" id="GO:1990281">
    <property type="term" value="C:efflux pump complex"/>
    <property type="evidence" value="ECO:0007669"/>
    <property type="project" value="TreeGrafter"/>
</dbReference>
<dbReference type="Pfam" id="PF25917">
    <property type="entry name" value="BSH_RND"/>
    <property type="match status" value="1"/>
</dbReference>
<dbReference type="InterPro" id="IPR030190">
    <property type="entry name" value="MacA_alpha-hairpin_sf"/>
</dbReference>
<protein>
    <submittedName>
        <fullName evidence="10">Macrolide export protein MacA</fullName>
    </submittedName>
</protein>
<evidence type="ECO:0000256" key="1">
    <source>
        <dbReference type="ARBA" id="ARBA00004196"/>
    </source>
</evidence>
<dbReference type="Gene3D" id="2.40.50.100">
    <property type="match status" value="1"/>
</dbReference>
<organism evidence="10 11">
    <name type="scientific">Nitrosomonas stercoris</name>
    <dbReference type="NCBI Taxonomy" id="1444684"/>
    <lineage>
        <taxon>Bacteria</taxon>
        <taxon>Pseudomonadati</taxon>
        <taxon>Pseudomonadota</taxon>
        <taxon>Betaproteobacteria</taxon>
        <taxon>Nitrosomonadales</taxon>
        <taxon>Nitrosomonadaceae</taxon>
        <taxon>Nitrosomonas</taxon>
    </lineage>
</organism>
<dbReference type="GO" id="GO:1990961">
    <property type="term" value="P:xenobiotic detoxification by transmembrane export across the plasma membrane"/>
    <property type="evidence" value="ECO:0007669"/>
    <property type="project" value="InterPro"/>
</dbReference>
<keyword evidence="6" id="KW-1133">Transmembrane helix</keyword>
<name>A0A4Y1YIS7_9PROT</name>
<dbReference type="Proteomes" id="UP000316473">
    <property type="component" value="Chromosome"/>
</dbReference>
<dbReference type="SUPFAM" id="SSF111369">
    <property type="entry name" value="HlyD-like secretion proteins"/>
    <property type="match status" value="1"/>
</dbReference>
<keyword evidence="6" id="KW-0472">Membrane</keyword>
<gene>
    <name evidence="10" type="ORF">Nstercoris_00120</name>
</gene>
<dbReference type="Gene3D" id="6.10.140.1990">
    <property type="match status" value="1"/>
</dbReference>
<proteinExistence type="inferred from homology"/>
<dbReference type="GO" id="GO:1990195">
    <property type="term" value="C:macrolide transmembrane transporter complex"/>
    <property type="evidence" value="ECO:0007669"/>
    <property type="project" value="InterPro"/>
</dbReference>
<dbReference type="InterPro" id="IPR058636">
    <property type="entry name" value="Beta-barrel_YknX"/>
</dbReference>
<evidence type="ECO:0000256" key="2">
    <source>
        <dbReference type="ARBA" id="ARBA00009477"/>
    </source>
</evidence>
<dbReference type="InterPro" id="IPR006143">
    <property type="entry name" value="RND_pump_MFP"/>
</dbReference>
<evidence type="ECO:0000256" key="3">
    <source>
        <dbReference type="ARBA" id="ARBA00022448"/>
    </source>
</evidence>
<evidence type="ECO:0000256" key="6">
    <source>
        <dbReference type="SAM" id="Phobius"/>
    </source>
</evidence>
<evidence type="ECO:0000259" key="8">
    <source>
        <dbReference type="Pfam" id="PF25967"/>
    </source>
</evidence>
<evidence type="ECO:0000313" key="10">
    <source>
        <dbReference type="EMBL" id="BBL33894.1"/>
    </source>
</evidence>
<dbReference type="AlphaFoldDB" id="A0A4Y1YIS7"/>
<keyword evidence="6" id="KW-0812">Transmembrane</keyword>
<dbReference type="Pfam" id="PF25967">
    <property type="entry name" value="RND-MFP_C"/>
    <property type="match status" value="1"/>
</dbReference>
<sequence>MPATRLSLRIIGIILLVITTGYAIWHFTSNEPLKVELVTVDRGVVEATVVNTRAGTIKACRRAKLSPQAGGQIVRLNIHEGDRVKQGQILLELWNIDLQAQYDLAKQQLATAENRQQEACILAENAQREYVRTQQLVEQGFVSAQRADDAHATAKANRAACAATAADVKRAQAQIAVSQANLDRMQLIAPFSGIVAQITGELGEYVTPSPPGIPTLPVVDLIDDSCLYVSAPMDEVDAPKIQVGQTARITLDALPDHVFDGTVRRIAPYVTEIEKQARTVDVEAEFTHPGQAAFLVGYSADIEAIIDQRQAVLRVPTQVIRQDNKVWVVDQNNQLEERTLETGLANWVYTEVLAGLTEGEQVVLSSSEGELAAGQPVTPKSPQP</sequence>
<dbReference type="Gene3D" id="6.20.50.140">
    <property type="match status" value="1"/>
</dbReference>
<evidence type="ECO:0000259" key="7">
    <source>
        <dbReference type="Pfam" id="PF25917"/>
    </source>
</evidence>
<dbReference type="NCBIfam" id="TIGR01730">
    <property type="entry name" value="RND_mfp"/>
    <property type="match status" value="1"/>
</dbReference>
<feature type="coiled-coil region" evidence="5">
    <location>
        <begin position="95"/>
        <end position="129"/>
    </location>
</feature>
<keyword evidence="3" id="KW-0813">Transport</keyword>
<feature type="domain" description="Multidrug resistance protein MdtA-like barrel-sandwich hybrid" evidence="7">
    <location>
        <begin position="62"/>
        <end position="207"/>
    </location>
</feature>
<feature type="domain" description="YknX-like beta-barrel" evidence="9">
    <location>
        <begin position="228"/>
        <end position="277"/>
    </location>
</feature>
<evidence type="ECO:0000313" key="11">
    <source>
        <dbReference type="Proteomes" id="UP000316473"/>
    </source>
</evidence>
<dbReference type="InterPro" id="IPR058627">
    <property type="entry name" value="MdtA-like_C"/>
</dbReference>
<dbReference type="Gene3D" id="2.40.30.170">
    <property type="match status" value="1"/>
</dbReference>
<feature type="transmembrane region" description="Helical" evidence="6">
    <location>
        <begin position="6"/>
        <end position="25"/>
    </location>
</feature>
<evidence type="ECO:0000256" key="4">
    <source>
        <dbReference type="ARBA" id="ARBA00023054"/>
    </source>
</evidence>
<dbReference type="PANTHER" id="PTHR30469:SF33">
    <property type="entry name" value="SLR1207 PROTEIN"/>
    <property type="match status" value="1"/>
</dbReference>